<dbReference type="Proteomes" id="UP001044222">
    <property type="component" value="Chromosome 12"/>
</dbReference>
<evidence type="ECO:0000256" key="1">
    <source>
        <dbReference type="SAM" id="MobiDB-lite"/>
    </source>
</evidence>
<feature type="region of interest" description="Disordered" evidence="1">
    <location>
        <begin position="40"/>
        <end position="95"/>
    </location>
</feature>
<protein>
    <submittedName>
        <fullName evidence="2">Uncharacterized protein</fullName>
    </submittedName>
</protein>
<keyword evidence="3" id="KW-1185">Reference proteome</keyword>
<dbReference type="AlphaFoldDB" id="A0A9D3RQ21"/>
<name>A0A9D3RQ21_ANGAN</name>
<proteinExistence type="predicted"/>
<comment type="caution">
    <text evidence="2">The sequence shown here is derived from an EMBL/GenBank/DDBJ whole genome shotgun (WGS) entry which is preliminary data.</text>
</comment>
<sequence>MPHKQNMAVRKCEADNERCFVVVTRAPLLLTEGNCRYPPCHSLSNHPSPAPPLRLNPQPPPPVRQPASANTAGSPGSFRRASWDGERGLGGAEQW</sequence>
<feature type="compositionally biased region" description="Pro residues" evidence="1">
    <location>
        <begin position="48"/>
        <end position="64"/>
    </location>
</feature>
<gene>
    <name evidence="2" type="ORF">ANANG_G00224930</name>
</gene>
<organism evidence="2 3">
    <name type="scientific">Anguilla anguilla</name>
    <name type="common">European freshwater eel</name>
    <name type="synonym">Muraena anguilla</name>
    <dbReference type="NCBI Taxonomy" id="7936"/>
    <lineage>
        <taxon>Eukaryota</taxon>
        <taxon>Metazoa</taxon>
        <taxon>Chordata</taxon>
        <taxon>Craniata</taxon>
        <taxon>Vertebrata</taxon>
        <taxon>Euteleostomi</taxon>
        <taxon>Actinopterygii</taxon>
        <taxon>Neopterygii</taxon>
        <taxon>Teleostei</taxon>
        <taxon>Anguilliformes</taxon>
        <taxon>Anguillidae</taxon>
        <taxon>Anguilla</taxon>
    </lineage>
</organism>
<accession>A0A9D3RQ21</accession>
<evidence type="ECO:0000313" key="2">
    <source>
        <dbReference type="EMBL" id="KAG5838560.1"/>
    </source>
</evidence>
<evidence type="ECO:0000313" key="3">
    <source>
        <dbReference type="Proteomes" id="UP001044222"/>
    </source>
</evidence>
<dbReference type="EMBL" id="JAFIRN010000012">
    <property type="protein sequence ID" value="KAG5838560.1"/>
    <property type="molecule type" value="Genomic_DNA"/>
</dbReference>
<reference evidence="2" key="1">
    <citation type="submission" date="2021-01" db="EMBL/GenBank/DDBJ databases">
        <title>A chromosome-scale assembly of European eel, Anguilla anguilla.</title>
        <authorList>
            <person name="Henkel C."/>
            <person name="Jong-Raadsen S.A."/>
            <person name="Dufour S."/>
            <person name="Weltzien F.-A."/>
            <person name="Palstra A.P."/>
            <person name="Pelster B."/>
            <person name="Spaink H.P."/>
            <person name="Van Den Thillart G.E."/>
            <person name="Jansen H."/>
            <person name="Zahm M."/>
            <person name="Klopp C."/>
            <person name="Cedric C."/>
            <person name="Louis A."/>
            <person name="Berthelot C."/>
            <person name="Parey E."/>
            <person name="Roest Crollius H."/>
            <person name="Montfort J."/>
            <person name="Robinson-Rechavi M."/>
            <person name="Bucao C."/>
            <person name="Bouchez O."/>
            <person name="Gislard M."/>
            <person name="Lluch J."/>
            <person name="Milhes M."/>
            <person name="Lampietro C."/>
            <person name="Lopez Roques C."/>
            <person name="Donnadieu C."/>
            <person name="Braasch I."/>
            <person name="Desvignes T."/>
            <person name="Postlethwait J."/>
            <person name="Bobe J."/>
            <person name="Guiguen Y."/>
            <person name="Dirks R."/>
        </authorList>
    </citation>
    <scope>NUCLEOTIDE SEQUENCE</scope>
    <source>
        <strain evidence="2">Tag_6206</strain>
        <tissue evidence="2">Liver</tissue>
    </source>
</reference>